<dbReference type="Gene3D" id="3.60.21.10">
    <property type="match status" value="1"/>
</dbReference>
<proteinExistence type="predicted"/>
<dbReference type="InterPro" id="IPR004843">
    <property type="entry name" value="Calcineurin-like_PHP"/>
</dbReference>
<dbReference type="AlphaFoldDB" id="A0A1I6TB39"/>
<dbReference type="SUPFAM" id="SSF56300">
    <property type="entry name" value="Metallo-dependent phosphatases"/>
    <property type="match status" value="1"/>
</dbReference>
<organism evidence="2 3">
    <name type="scientific">Sulfitobacter marinus</name>
    <dbReference type="NCBI Taxonomy" id="394264"/>
    <lineage>
        <taxon>Bacteria</taxon>
        <taxon>Pseudomonadati</taxon>
        <taxon>Pseudomonadota</taxon>
        <taxon>Alphaproteobacteria</taxon>
        <taxon>Rhodobacterales</taxon>
        <taxon>Roseobacteraceae</taxon>
        <taxon>Sulfitobacter</taxon>
    </lineage>
</organism>
<reference evidence="3" key="1">
    <citation type="submission" date="2016-10" db="EMBL/GenBank/DDBJ databases">
        <authorList>
            <person name="Varghese N."/>
            <person name="Submissions S."/>
        </authorList>
    </citation>
    <scope>NUCLEOTIDE SEQUENCE [LARGE SCALE GENOMIC DNA]</scope>
    <source>
        <strain evidence="3">DSM 23422</strain>
    </source>
</reference>
<dbReference type="EMBL" id="FPAJ01000003">
    <property type="protein sequence ID" value="SFS86328.1"/>
    <property type="molecule type" value="Genomic_DNA"/>
</dbReference>
<dbReference type="InterPro" id="IPR050126">
    <property type="entry name" value="Ap4A_hydrolase"/>
</dbReference>
<name>A0A1I6TB39_9RHOB</name>
<feature type="domain" description="Calcineurin-like phosphoesterase" evidence="1">
    <location>
        <begin position="4"/>
        <end position="197"/>
    </location>
</feature>
<dbReference type="InterPro" id="IPR029052">
    <property type="entry name" value="Metallo-depent_PP-like"/>
</dbReference>
<dbReference type="Proteomes" id="UP000199239">
    <property type="component" value="Unassembled WGS sequence"/>
</dbReference>
<keyword evidence="3" id="KW-1185">Reference proteome</keyword>
<dbReference type="RefSeq" id="WP_093916357.1">
    <property type="nucleotide sequence ID" value="NZ_FPAJ01000003.1"/>
</dbReference>
<evidence type="ECO:0000313" key="2">
    <source>
        <dbReference type="EMBL" id="SFS86328.1"/>
    </source>
</evidence>
<dbReference type="GO" id="GO:0008803">
    <property type="term" value="F:bis(5'-nucleosyl)-tetraphosphatase (symmetrical) activity"/>
    <property type="evidence" value="ECO:0007669"/>
    <property type="project" value="TreeGrafter"/>
</dbReference>
<dbReference type="PRINTS" id="PR00114">
    <property type="entry name" value="STPHPHTASE"/>
</dbReference>
<evidence type="ECO:0000313" key="3">
    <source>
        <dbReference type="Proteomes" id="UP000199239"/>
    </source>
</evidence>
<sequence length="244" mass="27190">MSTPIYAVGDIHGQLDDLHRVLELIETDGGKDAEIVFLGDYVDRGPDSKGVVDLLMNGIAGGRNWTAIRGNHDRYFTRFLDDQTVYDPATRADLFWMNPRLGGDKTLLSYGVVGEDYAPVDPIHKAALEAVPQAHRDFLESLPNIHTTDNLIFAHAGLRQGIPIEDQVEDDLIWIRGDWLTEYHDFGRPVVHGHTAVDYPEHHGYRINLDAGAGYFKPLQAAVFEGSDVHVISDKGRVPLRPTT</sequence>
<dbReference type="PANTHER" id="PTHR42850">
    <property type="entry name" value="METALLOPHOSPHOESTERASE"/>
    <property type="match status" value="1"/>
</dbReference>
<dbReference type="STRING" id="394264.SAMN04488040_2152"/>
<dbReference type="CDD" id="cd00144">
    <property type="entry name" value="MPP_PPP_family"/>
    <property type="match status" value="1"/>
</dbReference>
<protein>
    <submittedName>
        <fullName evidence="2">Serine/threonine protein phosphatase 1</fullName>
    </submittedName>
</protein>
<accession>A0A1I6TB39</accession>
<dbReference type="Pfam" id="PF00149">
    <property type="entry name" value="Metallophos"/>
    <property type="match status" value="1"/>
</dbReference>
<dbReference type="InterPro" id="IPR006186">
    <property type="entry name" value="Ser/Thr-sp_prot-phosphatase"/>
</dbReference>
<gene>
    <name evidence="2" type="ORF">SAMN04488040_2152</name>
</gene>
<evidence type="ECO:0000259" key="1">
    <source>
        <dbReference type="Pfam" id="PF00149"/>
    </source>
</evidence>
<dbReference type="PANTHER" id="PTHR42850:SF11">
    <property type="entry name" value="BIS(5'-NUCLEOSYL)-TETRAPHOSPHATASE [SYMMETRICAL]"/>
    <property type="match status" value="1"/>
</dbReference>
<dbReference type="GO" id="GO:0016791">
    <property type="term" value="F:phosphatase activity"/>
    <property type="evidence" value="ECO:0007669"/>
    <property type="project" value="TreeGrafter"/>
</dbReference>
<dbReference type="OrthoDB" id="9807890at2"/>
<dbReference type="GO" id="GO:0005737">
    <property type="term" value="C:cytoplasm"/>
    <property type="evidence" value="ECO:0007669"/>
    <property type="project" value="TreeGrafter"/>
</dbReference>
<dbReference type="GO" id="GO:0110154">
    <property type="term" value="P:RNA decapping"/>
    <property type="evidence" value="ECO:0007669"/>
    <property type="project" value="TreeGrafter"/>
</dbReference>